<reference evidence="2" key="1">
    <citation type="submission" date="2005-09" db="EMBL/GenBank/DDBJ databases">
        <authorList>
            <person name="Mural R.J."/>
            <person name="Li P.W."/>
            <person name="Adams M.D."/>
            <person name="Amanatides P.G."/>
            <person name="Baden-Tillson H."/>
            <person name="Barnstead M."/>
            <person name="Chin S.H."/>
            <person name="Dew I."/>
            <person name="Evans C.A."/>
            <person name="Ferriera S."/>
            <person name="Flanigan M."/>
            <person name="Fosler C."/>
            <person name="Glodek A."/>
            <person name="Gu Z."/>
            <person name="Holt R.A."/>
            <person name="Jennings D."/>
            <person name="Kraft C.L."/>
            <person name="Lu F."/>
            <person name="Nguyen T."/>
            <person name="Nusskern D.R."/>
            <person name="Pfannkoch C.M."/>
            <person name="Sitter C."/>
            <person name="Sutton G.G."/>
            <person name="Venter J.C."/>
            <person name="Wang Z."/>
            <person name="Woodage T."/>
            <person name="Zheng X.H."/>
            <person name="Zhong F."/>
        </authorList>
    </citation>
    <scope>NUCLEOTIDE SEQUENCE [LARGE SCALE GENOMIC DNA]</scope>
    <source>
        <strain>BN</strain>
        <strain evidence="2">Sprague-Dawley</strain>
    </source>
</reference>
<evidence type="ECO:0000313" key="1">
    <source>
        <dbReference type="EMBL" id="EDL92628.1"/>
    </source>
</evidence>
<dbReference type="EMBL" id="CH473972">
    <property type="protein sequence ID" value="EDL92628.1"/>
    <property type="molecule type" value="Genomic_DNA"/>
</dbReference>
<organism evidence="1 2">
    <name type="scientific">Rattus norvegicus</name>
    <name type="common">Rat</name>
    <dbReference type="NCBI Taxonomy" id="10116"/>
    <lineage>
        <taxon>Eukaryota</taxon>
        <taxon>Metazoa</taxon>
        <taxon>Chordata</taxon>
        <taxon>Craniata</taxon>
        <taxon>Vertebrata</taxon>
        <taxon>Euteleostomi</taxon>
        <taxon>Mammalia</taxon>
        <taxon>Eutheria</taxon>
        <taxon>Euarchontoglires</taxon>
        <taxon>Glires</taxon>
        <taxon>Rodentia</taxon>
        <taxon>Myomorpha</taxon>
        <taxon>Muroidea</taxon>
        <taxon>Muridae</taxon>
        <taxon>Murinae</taxon>
        <taxon>Rattus</taxon>
    </lineage>
</organism>
<protein>
    <submittedName>
        <fullName evidence="1">RCG51263</fullName>
    </submittedName>
</protein>
<dbReference type="AlphaFoldDB" id="A6IZF0"/>
<evidence type="ECO:0000313" key="2">
    <source>
        <dbReference type="Proteomes" id="UP000234681"/>
    </source>
</evidence>
<gene>
    <name evidence="1" type="ORF">rCG_51263</name>
</gene>
<name>A6IZF0_RAT</name>
<accession>A6IZF0</accession>
<dbReference type="Proteomes" id="UP000234681">
    <property type="component" value="Chromosome 19"/>
</dbReference>
<proteinExistence type="predicted"/>
<sequence length="36" mass="3915">MTWGLGDGENSLRVRGVVSSNVEENRVLEHQGSCQA</sequence>